<dbReference type="InterPro" id="IPR026898">
    <property type="entry name" value="PrsW"/>
</dbReference>
<protein>
    <recommendedName>
        <fullName evidence="3">Protease PrsW</fullName>
    </recommendedName>
</protein>
<feature type="transmembrane region" description="Helical" evidence="10">
    <location>
        <begin position="69"/>
        <end position="94"/>
    </location>
</feature>
<keyword evidence="5" id="KW-0645">Protease</keyword>
<gene>
    <name evidence="11" type="ORF">A2431_03985</name>
</gene>
<keyword evidence="4" id="KW-1003">Cell membrane</keyword>
<evidence type="ECO:0000313" key="11">
    <source>
        <dbReference type="EMBL" id="OHB15412.1"/>
    </source>
</evidence>
<comment type="subcellular location">
    <subcellularLocation>
        <location evidence="1">Cell membrane</location>
        <topology evidence="1">Multi-pass membrane protein</topology>
    </subcellularLocation>
</comment>
<feature type="transmembrane region" description="Helical" evidence="10">
    <location>
        <begin position="6"/>
        <end position="27"/>
    </location>
</feature>
<feature type="transmembrane region" description="Helical" evidence="10">
    <location>
        <begin position="203"/>
        <end position="221"/>
    </location>
</feature>
<keyword evidence="9 10" id="KW-0472">Membrane</keyword>
<reference evidence="11 12" key="1">
    <citation type="journal article" date="2016" name="Nat. Commun.">
        <title>Thousands of microbial genomes shed light on interconnected biogeochemical processes in an aquifer system.</title>
        <authorList>
            <person name="Anantharaman K."/>
            <person name="Brown C.T."/>
            <person name="Hug L.A."/>
            <person name="Sharon I."/>
            <person name="Castelle C.J."/>
            <person name="Probst A.J."/>
            <person name="Thomas B.C."/>
            <person name="Singh A."/>
            <person name="Wilkins M.J."/>
            <person name="Karaoz U."/>
            <person name="Brodie E.L."/>
            <person name="Williams K.H."/>
            <person name="Hubbard S.S."/>
            <person name="Banfield J.F."/>
        </authorList>
    </citation>
    <scope>NUCLEOTIDE SEQUENCE [LARGE SCALE GENOMIC DNA]</scope>
</reference>
<dbReference type="AlphaFoldDB" id="A0A1G2V1B2"/>
<name>A0A1G2V1B2_9BACT</name>
<feature type="transmembrane region" description="Helical" evidence="10">
    <location>
        <begin position="39"/>
        <end position="57"/>
    </location>
</feature>
<evidence type="ECO:0000256" key="7">
    <source>
        <dbReference type="ARBA" id="ARBA00022801"/>
    </source>
</evidence>
<dbReference type="InterPro" id="IPR023596">
    <property type="entry name" value="Peptidase_PrsW_arch/bac"/>
</dbReference>
<dbReference type="GO" id="GO:0005886">
    <property type="term" value="C:plasma membrane"/>
    <property type="evidence" value="ECO:0007669"/>
    <property type="project" value="UniProtKB-SubCell"/>
</dbReference>
<comment type="similarity">
    <text evidence="2">Belongs to the protease PrsW family.</text>
</comment>
<evidence type="ECO:0000256" key="2">
    <source>
        <dbReference type="ARBA" id="ARBA00009165"/>
    </source>
</evidence>
<keyword evidence="8 10" id="KW-1133">Transmembrane helix</keyword>
<keyword evidence="6 10" id="KW-0812">Transmembrane</keyword>
<accession>A0A1G2V1B2</accession>
<evidence type="ECO:0000256" key="3">
    <source>
        <dbReference type="ARBA" id="ARBA00018997"/>
    </source>
</evidence>
<evidence type="ECO:0000256" key="1">
    <source>
        <dbReference type="ARBA" id="ARBA00004651"/>
    </source>
</evidence>
<evidence type="ECO:0000313" key="12">
    <source>
        <dbReference type="Proteomes" id="UP000177697"/>
    </source>
</evidence>
<dbReference type="EMBL" id="MHWW01000009">
    <property type="protein sequence ID" value="OHB15412.1"/>
    <property type="molecule type" value="Genomic_DNA"/>
</dbReference>
<dbReference type="GO" id="GO:0006508">
    <property type="term" value="P:proteolysis"/>
    <property type="evidence" value="ECO:0007669"/>
    <property type="project" value="UniProtKB-KW"/>
</dbReference>
<organism evidence="11 12">
    <name type="scientific">Candidatus Zambryskibacteria bacterium RIFOXYC1_FULL_39_10</name>
    <dbReference type="NCBI Taxonomy" id="1802779"/>
    <lineage>
        <taxon>Bacteria</taxon>
        <taxon>Candidatus Zambryskiibacteriota</taxon>
    </lineage>
</organism>
<dbReference type="PANTHER" id="PTHR36844">
    <property type="entry name" value="PROTEASE PRSW"/>
    <property type="match status" value="1"/>
</dbReference>
<sequence>MNLSFNTIIFSLLGGILPALLWLWFWLKEDRLHPEPKSRILIVFLVGMASVFLVLPLEKFVFLATSSSISLFTIIMWAGIEEVTKYIVAYFSVLRKKVVDEPIDTIIYMITVALGFSALENALFLFNIIDNGLFVQSIITGNSRFLGATLLHVASSASIGVMMGLSYYKKPIARKVYIFVGIVISILLHTTFNLLIIELENNLFFIFAGIWVLIVLLIVLIEKVKKINS</sequence>
<evidence type="ECO:0000256" key="8">
    <source>
        <dbReference type="ARBA" id="ARBA00022989"/>
    </source>
</evidence>
<keyword evidence="7" id="KW-0378">Hydrolase</keyword>
<feature type="transmembrane region" description="Helical" evidence="10">
    <location>
        <begin position="149"/>
        <end position="169"/>
    </location>
</feature>
<evidence type="ECO:0000256" key="10">
    <source>
        <dbReference type="SAM" id="Phobius"/>
    </source>
</evidence>
<dbReference type="PIRSF" id="PIRSF016933">
    <property type="entry name" value="PrsW"/>
    <property type="match status" value="1"/>
</dbReference>
<evidence type="ECO:0000256" key="6">
    <source>
        <dbReference type="ARBA" id="ARBA00022692"/>
    </source>
</evidence>
<feature type="transmembrane region" description="Helical" evidence="10">
    <location>
        <begin position="106"/>
        <end position="129"/>
    </location>
</feature>
<evidence type="ECO:0000256" key="5">
    <source>
        <dbReference type="ARBA" id="ARBA00022670"/>
    </source>
</evidence>
<dbReference type="Proteomes" id="UP000177697">
    <property type="component" value="Unassembled WGS sequence"/>
</dbReference>
<evidence type="ECO:0000256" key="9">
    <source>
        <dbReference type="ARBA" id="ARBA00023136"/>
    </source>
</evidence>
<feature type="transmembrane region" description="Helical" evidence="10">
    <location>
        <begin position="176"/>
        <end position="197"/>
    </location>
</feature>
<comment type="caution">
    <text evidence="11">The sequence shown here is derived from an EMBL/GenBank/DDBJ whole genome shotgun (WGS) entry which is preliminary data.</text>
</comment>
<dbReference type="GO" id="GO:0008233">
    <property type="term" value="F:peptidase activity"/>
    <property type="evidence" value="ECO:0007669"/>
    <property type="project" value="UniProtKB-KW"/>
</dbReference>
<proteinExistence type="inferred from homology"/>
<dbReference type="Pfam" id="PF13367">
    <property type="entry name" value="PrsW-protease"/>
    <property type="match status" value="1"/>
</dbReference>
<evidence type="ECO:0000256" key="4">
    <source>
        <dbReference type="ARBA" id="ARBA00022475"/>
    </source>
</evidence>
<dbReference type="PANTHER" id="PTHR36844:SF1">
    <property type="entry name" value="PROTEASE PRSW"/>
    <property type="match status" value="1"/>
</dbReference>